<dbReference type="PROSITE" id="PS51257">
    <property type="entry name" value="PROKAR_LIPOPROTEIN"/>
    <property type="match status" value="1"/>
</dbReference>
<organism evidence="2 3">
    <name type="scientific">Rhodocytophaga rosea</name>
    <dbReference type="NCBI Taxonomy" id="2704465"/>
    <lineage>
        <taxon>Bacteria</taxon>
        <taxon>Pseudomonadati</taxon>
        <taxon>Bacteroidota</taxon>
        <taxon>Cytophagia</taxon>
        <taxon>Cytophagales</taxon>
        <taxon>Rhodocytophagaceae</taxon>
        <taxon>Rhodocytophaga</taxon>
    </lineage>
</organism>
<feature type="chain" id="PRO_5025535690" description="Lipoprotein" evidence="1">
    <location>
        <begin position="25"/>
        <end position="209"/>
    </location>
</feature>
<protein>
    <recommendedName>
        <fullName evidence="4">Lipoprotein</fullName>
    </recommendedName>
</protein>
<proteinExistence type="predicted"/>
<dbReference type="EMBL" id="CP048222">
    <property type="protein sequence ID" value="QHT66163.1"/>
    <property type="molecule type" value="Genomic_DNA"/>
</dbReference>
<feature type="signal peptide" evidence="1">
    <location>
        <begin position="1"/>
        <end position="24"/>
    </location>
</feature>
<dbReference type="Proteomes" id="UP000480178">
    <property type="component" value="Chromosome"/>
</dbReference>
<keyword evidence="1" id="KW-0732">Signal</keyword>
<gene>
    <name evidence="2" type="ORF">GXP67_05510</name>
</gene>
<dbReference type="AlphaFoldDB" id="A0A6C0GEG5"/>
<keyword evidence="3" id="KW-1185">Reference proteome</keyword>
<evidence type="ECO:0008006" key="4">
    <source>
        <dbReference type="Google" id="ProtNLM"/>
    </source>
</evidence>
<sequence>MKKRTYKVLLGLVLILLASCEKKTAEPEITCPELYFYDNGQKVKLDLYLDKIFVTFKNANGYAEKNEAIAQFNVLQKVEVADEIQCGACSVPRLSHSTDCKQVYKAITTLHQSPEVIYTSPCVMSRDGSIKIVTDYFLVKLKATTSQEEVNSLLQEYGIIGKHGFYDNSLEGGFQVDKTSKANALEMANLFYETGKFEYCIPHFIEWHK</sequence>
<evidence type="ECO:0000256" key="1">
    <source>
        <dbReference type="SAM" id="SignalP"/>
    </source>
</evidence>
<reference evidence="2 3" key="1">
    <citation type="submission" date="2020-01" db="EMBL/GenBank/DDBJ databases">
        <authorList>
            <person name="Kim M.K."/>
        </authorList>
    </citation>
    <scope>NUCLEOTIDE SEQUENCE [LARGE SCALE GENOMIC DNA]</scope>
    <source>
        <strain evidence="2 3">172606-1</strain>
    </source>
</reference>
<name>A0A6C0GEG5_9BACT</name>
<evidence type="ECO:0000313" key="3">
    <source>
        <dbReference type="Proteomes" id="UP000480178"/>
    </source>
</evidence>
<dbReference type="RefSeq" id="WP_162442234.1">
    <property type="nucleotide sequence ID" value="NZ_CP048222.1"/>
</dbReference>
<evidence type="ECO:0000313" key="2">
    <source>
        <dbReference type="EMBL" id="QHT66163.1"/>
    </source>
</evidence>
<dbReference type="KEGG" id="rhoz:GXP67_05510"/>
<accession>A0A6C0GEG5</accession>